<protein>
    <submittedName>
        <fullName evidence="1">Uncharacterized protein</fullName>
    </submittedName>
</protein>
<gene>
    <name evidence="1" type="ORF">Cfor_05897</name>
</gene>
<dbReference type="AlphaFoldDB" id="A0A6L2Q3A9"/>
<dbReference type="EMBL" id="BLKM01006433">
    <property type="protein sequence ID" value="GFG37318.1"/>
    <property type="molecule type" value="Genomic_DNA"/>
</dbReference>
<reference evidence="2" key="1">
    <citation type="submission" date="2020-01" db="EMBL/GenBank/DDBJ databases">
        <title>Draft genome sequence of the Termite Coptotermes fromosanus.</title>
        <authorList>
            <person name="Itakura S."/>
            <person name="Yosikawa Y."/>
            <person name="Umezawa K."/>
        </authorList>
    </citation>
    <scope>NUCLEOTIDE SEQUENCE [LARGE SCALE GENOMIC DNA]</scope>
</reference>
<name>A0A6L2Q3A9_COPFO</name>
<sequence>MVYGSSKASQADILSNTHTLHHNLFFTLTPEQDSAVSVLDPIITEKGCKLGITVYRNPTPTDMTLRTTSSHPPEHTMAAYRAIVHRMQNLPLSEAHRKAELDTIMYMEKQSGFSSR</sequence>
<dbReference type="OrthoDB" id="6782675at2759"/>
<dbReference type="Proteomes" id="UP000502823">
    <property type="component" value="Unassembled WGS sequence"/>
</dbReference>
<accession>A0A6L2Q3A9</accession>
<keyword evidence="2" id="KW-1185">Reference proteome</keyword>
<dbReference type="InParanoid" id="A0A6L2Q3A9"/>
<comment type="caution">
    <text evidence="1">The sequence shown here is derived from an EMBL/GenBank/DDBJ whole genome shotgun (WGS) entry which is preliminary data.</text>
</comment>
<proteinExistence type="predicted"/>
<evidence type="ECO:0000313" key="1">
    <source>
        <dbReference type="EMBL" id="GFG37318.1"/>
    </source>
</evidence>
<organism evidence="1 2">
    <name type="scientific">Coptotermes formosanus</name>
    <name type="common">Formosan subterranean termite</name>
    <dbReference type="NCBI Taxonomy" id="36987"/>
    <lineage>
        <taxon>Eukaryota</taxon>
        <taxon>Metazoa</taxon>
        <taxon>Ecdysozoa</taxon>
        <taxon>Arthropoda</taxon>
        <taxon>Hexapoda</taxon>
        <taxon>Insecta</taxon>
        <taxon>Pterygota</taxon>
        <taxon>Neoptera</taxon>
        <taxon>Polyneoptera</taxon>
        <taxon>Dictyoptera</taxon>
        <taxon>Blattodea</taxon>
        <taxon>Blattoidea</taxon>
        <taxon>Termitoidae</taxon>
        <taxon>Rhinotermitidae</taxon>
        <taxon>Coptotermes</taxon>
    </lineage>
</organism>
<evidence type="ECO:0000313" key="2">
    <source>
        <dbReference type="Proteomes" id="UP000502823"/>
    </source>
</evidence>